<feature type="active site" description="Acyl-ester intermediate" evidence="7">
    <location>
        <position position="63"/>
    </location>
</feature>
<dbReference type="GO" id="GO:0071555">
    <property type="term" value="P:cell wall organization"/>
    <property type="evidence" value="ECO:0007669"/>
    <property type="project" value="UniProtKB-KW"/>
</dbReference>
<keyword evidence="3" id="KW-0378">Hydrolase</keyword>
<sequence>MERIRMRKLVMILIVSLLALPQFVQAADSTPPPVSAETAVLIDVASGRILAEKQGEKRMRIASLTKIMTAIVALEEGDSQDIVTTSDKAYAKEGSSIYLKRGEKMKMEDMLYGLMLRSGNDAAVAIAEHVGGSVEGFARLMNEKAEYLGMQSSHFTNPHGLDDSDNHYSTARDMAVLTAYALQNPEFRKIVSAEVKSIPWEGEKWERKLLNKNKMLHLYKGADGVKTGYTKLAKRCLTSSATRNGQQLAVVVLNAPNDWDDSMKWLDYGFSHYPLTEIVKEKQRMGEEKQEDGVLAYYSSRSFSYPLSAEEKSLVDVRLIRNINQPFLEITLGESVLGKVKLTMEQETMAQALNNRFTSNLESFMRTMLEGM</sequence>
<evidence type="ECO:0000259" key="11">
    <source>
        <dbReference type="Pfam" id="PF00768"/>
    </source>
</evidence>
<dbReference type="STRING" id="47500.AF333_24180"/>
<keyword evidence="5" id="KW-0573">Peptidoglycan synthesis</keyword>
<dbReference type="InterPro" id="IPR018044">
    <property type="entry name" value="Peptidase_S11"/>
</dbReference>
<dbReference type="AlphaFoldDB" id="A0A0D1Y519"/>
<dbReference type="GO" id="GO:0009002">
    <property type="term" value="F:serine-type D-Ala-D-Ala carboxypeptidase activity"/>
    <property type="evidence" value="ECO:0007669"/>
    <property type="project" value="InterPro"/>
</dbReference>
<dbReference type="GO" id="GO:0008360">
    <property type="term" value="P:regulation of cell shape"/>
    <property type="evidence" value="ECO:0007669"/>
    <property type="project" value="UniProtKB-KW"/>
</dbReference>
<feature type="active site" description="Proton acceptor" evidence="7">
    <location>
        <position position="66"/>
    </location>
</feature>
<evidence type="ECO:0000256" key="2">
    <source>
        <dbReference type="ARBA" id="ARBA00022729"/>
    </source>
</evidence>
<feature type="chain" id="PRO_5014222784" description="Peptidase S11 D-alanyl-D-alanine carboxypeptidase A N-terminal domain-containing protein" evidence="10">
    <location>
        <begin position="27"/>
        <end position="372"/>
    </location>
</feature>
<evidence type="ECO:0000256" key="8">
    <source>
        <dbReference type="PIRSR" id="PIRSR618044-2"/>
    </source>
</evidence>
<name>A0A0D1Y519_ANEMI</name>
<dbReference type="InterPro" id="IPR001967">
    <property type="entry name" value="Peptidase_S11_N"/>
</dbReference>
<feature type="signal peptide" evidence="10">
    <location>
        <begin position="1"/>
        <end position="26"/>
    </location>
</feature>
<evidence type="ECO:0000313" key="12">
    <source>
        <dbReference type="EMBL" id="KON98073.1"/>
    </source>
</evidence>
<feature type="active site" evidence="7">
    <location>
        <position position="118"/>
    </location>
</feature>
<evidence type="ECO:0000313" key="13">
    <source>
        <dbReference type="Proteomes" id="UP000037269"/>
    </source>
</evidence>
<comment type="similarity">
    <text evidence="1 9">Belongs to the peptidase S11 family.</text>
</comment>
<evidence type="ECO:0000256" key="5">
    <source>
        <dbReference type="ARBA" id="ARBA00022984"/>
    </source>
</evidence>
<feature type="binding site" evidence="8">
    <location>
        <position position="226"/>
    </location>
    <ligand>
        <name>substrate</name>
    </ligand>
</feature>
<dbReference type="GO" id="GO:0006508">
    <property type="term" value="P:proteolysis"/>
    <property type="evidence" value="ECO:0007669"/>
    <property type="project" value="InterPro"/>
</dbReference>
<dbReference type="Pfam" id="PF00768">
    <property type="entry name" value="Peptidase_S11"/>
    <property type="match status" value="1"/>
</dbReference>
<accession>A0A0D1Y519</accession>
<keyword evidence="6" id="KW-0961">Cell wall biogenesis/degradation</keyword>
<dbReference type="EMBL" id="LGUG01000004">
    <property type="protein sequence ID" value="KON98073.1"/>
    <property type="molecule type" value="Genomic_DNA"/>
</dbReference>
<dbReference type="PRINTS" id="PR00725">
    <property type="entry name" value="DADACBPTASE1"/>
</dbReference>
<keyword evidence="4" id="KW-0133">Cell shape</keyword>
<evidence type="ECO:0000256" key="3">
    <source>
        <dbReference type="ARBA" id="ARBA00022801"/>
    </source>
</evidence>
<protein>
    <recommendedName>
        <fullName evidence="11">Peptidase S11 D-alanyl-D-alanine carboxypeptidase A N-terminal domain-containing protein</fullName>
    </recommendedName>
</protein>
<dbReference type="InterPro" id="IPR012338">
    <property type="entry name" value="Beta-lactam/transpept-like"/>
</dbReference>
<keyword evidence="13" id="KW-1185">Reference proteome</keyword>
<comment type="caution">
    <text evidence="12">The sequence shown here is derived from an EMBL/GenBank/DDBJ whole genome shotgun (WGS) entry which is preliminary data.</text>
</comment>
<evidence type="ECO:0000256" key="1">
    <source>
        <dbReference type="ARBA" id="ARBA00007164"/>
    </source>
</evidence>
<dbReference type="Proteomes" id="UP000037269">
    <property type="component" value="Unassembled WGS sequence"/>
</dbReference>
<dbReference type="SUPFAM" id="SSF56601">
    <property type="entry name" value="beta-lactamase/transpeptidase-like"/>
    <property type="match status" value="1"/>
</dbReference>
<proteinExistence type="inferred from homology"/>
<organism evidence="12 13">
    <name type="scientific">Aneurinibacillus migulanus</name>
    <name type="common">Bacillus migulanus</name>
    <dbReference type="NCBI Taxonomy" id="47500"/>
    <lineage>
        <taxon>Bacteria</taxon>
        <taxon>Bacillati</taxon>
        <taxon>Bacillota</taxon>
        <taxon>Bacilli</taxon>
        <taxon>Bacillales</taxon>
        <taxon>Paenibacillaceae</taxon>
        <taxon>Aneurinibacillus group</taxon>
        <taxon>Aneurinibacillus</taxon>
    </lineage>
</organism>
<dbReference type="GO" id="GO:0009252">
    <property type="term" value="P:peptidoglycan biosynthetic process"/>
    <property type="evidence" value="ECO:0007669"/>
    <property type="project" value="UniProtKB-KW"/>
</dbReference>
<evidence type="ECO:0000256" key="4">
    <source>
        <dbReference type="ARBA" id="ARBA00022960"/>
    </source>
</evidence>
<gene>
    <name evidence="12" type="ORF">AF333_24180</name>
</gene>
<evidence type="ECO:0000256" key="6">
    <source>
        <dbReference type="ARBA" id="ARBA00023316"/>
    </source>
</evidence>
<dbReference type="PANTHER" id="PTHR21581:SF33">
    <property type="entry name" value="D-ALANYL-D-ALANINE CARBOXYPEPTIDASE DACB"/>
    <property type="match status" value="1"/>
</dbReference>
<reference evidence="12 13" key="1">
    <citation type="submission" date="2015-07" db="EMBL/GenBank/DDBJ databases">
        <title>Fjat-14205 dsm 2895.</title>
        <authorList>
            <person name="Liu B."/>
            <person name="Wang J."/>
            <person name="Zhu Y."/>
            <person name="Liu G."/>
            <person name="Chen Q."/>
            <person name="Chen Z."/>
            <person name="Lan J."/>
            <person name="Che J."/>
            <person name="Ge C."/>
            <person name="Shi H."/>
            <person name="Pan Z."/>
            <person name="Liu X."/>
        </authorList>
    </citation>
    <scope>NUCLEOTIDE SEQUENCE [LARGE SCALE GENOMIC DNA]</scope>
    <source>
        <strain evidence="12 13">DSM 2895</strain>
    </source>
</reference>
<dbReference type="Gene3D" id="3.40.710.10">
    <property type="entry name" value="DD-peptidase/beta-lactamase superfamily"/>
    <property type="match status" value="1"/>
</dbReference>
<evidence type="ECO:0000256" key="10">
    <source>
        <dbReference type="SAM" id="SignalP"/>
    </source>
</evidence>
<keyword evidence="2 10" id="KW-0732">Signal</keyword>
<evidence type="ECO:0000256" key="7">
    <source>
        <dbReference type="PIRSR" id="PIRSR618044-1"/>
    </source>
</evidence>
<feature type="domain" description="Peptidase S11 D-alanyl-D-alanine carboxypeptidase A N-terminal" evidence="11">
    <location>
        <begin position="29"/>
        <end position="256"/>
    </location>
</feature>
<dbReference type="PANTHER" id="PTHR21581">
    <property type="entry name" value="D-ALANYL-D-ALANINE CARBOXYPEPTIDASE"/>
    <property type="match status" value="1"/>
</dbReference>
<dbReference type="PATRIC" id="fig|47500.12.peg.4515"/>
<evidence type="ECO:0000256" key="9">
    <source>
        <dbReference type="RuleBase" id="RU004016"/>
    </source>
</evidence>